<sequence>MGANEMQVSAQPLDDSARPLTLNFDPMTPEMRALNQAKQAQVGVHPLVRFFIIGIGTFPLVYLISYPIVLFSTQNSWTMNQQITTSLAIAGGVSFTVSLIDLFLGFRKKGQYEYPAI</sequence>
<dbReference type="Proteomes" id="UP000778951">
    <property type="component" value="Unassembled WGS sequence"/>
</dbReference>
<accession>A0A968GGE1</accession>
<dbReference type="EMBL" id="JAATLM010000001">
    <property type="protein sequence ID" value="NIZ69583.1"/>
    <property type="molecule type" value="Genomic_DNA"/>
</dbReference>
<feature type="transmembrane region" description="Helical" evidence="1">
    <location>
        <begin position="47"/>
        <end position="71"/>
    </location>
</feature>
<organism evidence="2 3">
    <name type="scientific">Entomospira culicis</name>
    <dbReference type="NCBI Taxonomy" id="2719989"/>
    <lineage>
        <taxon>Bacteria</taxon>
        <taxon>Pseudomonadati</taxon>
        <taxon>Spirochaetota</taxon>
        <taxon>Spirochaetia</taxon>
        <taxon>Spirochaetales</taxon>
        <taxon>Spirochaetaceae</taxon>
        <taxon>Entomospira</taxon>
    </lineage>
</organism>
<protein>
    <submittedName>
        <fullName evidence="2">Uncharacterized protein</fullName>
    </submittedName>
</protein>
<keyword evidence="1" id="KW-1133">Transmembrane helix</keyword>
<evidence type="ECO:0000313" key="2">
    <source>
        <dbReference type="EMBL" id="NIZ69583.1"/>
    </source>
</evidence>
<name>A0A968GGE1_9SPIO</name>
<evidence type="ECO:0000256" key="1">
    <source>
        <dbReference type="SAM" id="Phobius"/>
    </source>
</evidence>
<dbReference type="RefSeq" id="WP_167695668.1">
    <property type="nucleotide sequence ID" value="NZ_JAATLL010000003.1"/>
</dbReference>
<evidence type="ECO:0000313" key="3">
    <source>
        <dbReference type="Proteomes" id="UP000778951"/>
    </source>
</evidence>
<keyword evidence="1" id="KW-0472">Membrane</keyword>
<feature type="transmembrane region" description="Helical" evidence="1">
    <location>
        <begin position="83"/>
        <end position="104"/>
    </location>
</feature>
<reference evidence="2" key="1">
    <citation type="submission" date="2020-03" db="EMBL/GenBank/DDBJ databases">
        <title>Spirochaetal bacteria isolated from arthropods constitute a novel genus Entomospira genus novum within the order Spirochaetales.</title>
        <authorList>
            <person name="Grana-Miraglia L."/>
            <person name="Sikutova S."/>
            <person name="Fingerle V."/>
            <person name="Sing A."/>
            <person name="Castillo-Ramirez S."/>
            <person name="Margos G."/>
            <person name="Rudolf I."/>
        </authorList>
    </citation>
    <scope>NUCLEOTIDE SEQUENCE</scope>
    <source>
        <strain evidence="2">BR149</strain>
    </source>
</reference>
<keyword evidence="3" id="KW-1185">Reference proteome</keyword>
<comment type="caution">
    <text evidence="2">The sequence shown here is derived from an EMBL/GenBank/DDBJ whole genome shotgun (WGS) entry which is preliminary data.</text>
</comment>
<gene>
    <name evidence="2" type="ORF">HCT48_05060</name>
</gene>
<proteinExistence type="predicted"/>
<dbReference type="AlphaFoldDB" id="A0A968GGE1"/>
<keyword evidence="1" id="KW-0812">Transmembrane</keyword>